<keyword evidence="5 8" id="KW-0547">Nucleotide-binding</keyword>
<dbReference type="OrthoDB" id="9804434at2"/>
<evidence type="ECO:0000256" key="8">
    <source>
        <dbReference type="HAMAP-Rule" id="MF_00456"/>
    </source>
</evidence>
<dbReference type="InterPro" id="IPR011529">
    <property type="entry name" value="Glu_5kinase"/>
</dbReference>
<dbReference type="PRINTS" id="PR00474">
    <property type="entry name" value="GLU5KINASE"/>
</dbReference>
<evidence type="ECO:0000256" key="1">
    <source>
        <dbReference type="ARBA" id="ARBA00022490"/>
    </source>
</evidence>
<dbReference type="PROSITE" id="PS50890">
    <property type="entry name" value="PUA"/>
    <property type="match status" value="1"/>
</dbReference>
<organism evidence="10 11">
    <name type="scientific">Beggiatoa alba B18LD</name>
    <dbReference type="NCBI Taxonomy" id="395493"/>
    <lineage>
        <taxon>Bacteria</taxon>
        <taxon>Pseudomonadati</taxon>
        <taxon>Pseudomonadota</taxon>
        <taxon>Gammaproteobacteria</taxon>
        <taxon>Thiotrichales</taxon>
        <taxon>Thiotrichaceae</taxon>
        <taxon>Beggiatoa</taxon>
    </lineage>
</organism>
<dbReference type="FunFam" id="2.30.130.10:FF:000007">
    <property type="entry name" value="Glutamate 5-kinase"/>
    <property type="match status" value="1"/>
</dbReference>
<keyword evidence="1 8" id="KW-0963">Cytoplasm</keyword>
<accession>I3CDM4</accession>
<feature type="binding site" evidence="8">
    <location>
        <begin position="175"/>
        <end position="176"/>
    </location>
    <ligand>
        <name>ATP</name>
        <dbReference type="ChEBI" id="CHEBI:30616"/>
    </ligand>
</feature>
<evidence type="ECO:0000313" key="11">
    <source>
        <dbReference type="Proteomes" id="UP000005744"/>
    </source>
</evidence>
<name>I3CDM4_9GAMM</name>
<dbReference type="SUPFAM" id="SSF53633">
    <property type="entry name" value="Carbamate kinase-like"/>
    <property type="match status" value="1"/>
</dbReference>
<dbReference type="Pfam" id="PF00696">
    <property type="entry name" value="AA_kinase"/>
    <property type="match status" value="1"/>
</dbReference>
<dbReference type="SUPFAM" id="SSF88697">
    <property type="entry name" value="PUA domain-like"/>
    <property type="match status" value="1"/>
</dbReference>
<dbReference type="GO" id="GO:0004349">
    <property type="term" value="F:glutamate 5-kinase activity"/>
    <property type="evidence" value="ECO:0007669"/>
    <property type="project" value="UniProtKB-UniRule"/>
</dbReference>
<dbReference type="PANTHER" id="PTHR43654:SF1">
    <property type="entry name" value="ISOPENTENYL PHOSPHATE KINASE"/>
    <property type="match status" value="1"/>
</dbReference>
<dbReference type="InterPro" id="IPR002478">
    <property type="entry name" value="PUA"/>
</dbReference>
<dbReference type="UniPathway" id="UPA00098">
    <property type="reaction ID" value="UER00359"/>
</dbReference>
<dbReference type="AlphaFoldDB" id="I3CDM4"/>
<dbReference type="GO" id="GO:0055129">
    <property type="term" value="P:L-proline biosynthetic process"/>
    <property type="evidence" value="ECO:0007669"/>
    <property type="project" value="UniProtKB-UniRule"/>
</dbReference>
<comment type="function">
    <text evidence="8">Catalyzes the transfer of a phosphate group to glutamate to form L-glutamate 5-phosphate.</text>
</comment>
<keyword evidence="3 8" id="KW-0641">Proline biosynthesis</keyword>
<reference evidence="10 11" key="1">
    <citation type="submission" date="2011-11" db="EMBL/GenBank/DDBJ databases">
        <title>Improved High-Quality Draft sequence of Beggiatoa alba B18lD.</title>
        <authorList>
            <consortium name="US DOE Joint Genome Institute"/>
            <person name="Lucas S."/>
            <person name="Han J."/>
            <person name="Lapidus A."/>
            <person name="Cheng J.-F."/>
            <person name="Goodwin L."/>
            <person name="Pitluck S."/>
            <person name="Peters L."/>
            <person name="Mikhailova N."/>
            <person name="Held B."/>
            <person name="Detter J.C."/>
            <person name="Han C."/>
            <person name="Tapia R."/>
            <person name="Land M."/>
            <person name="Hauser L."/>
            <person name="Kyrpides N."/>
            <person name="Ivanova N."/>
            <person name="Pagani I."/>
            <person name="Samuel K."/>
            <person name="Teske A."/>
            <person name="Mueller J."/>
            <person name="Woyke T."/>
        </authorList>
    </citation>
    <scope>NUCLEOTIDE SEQUENCE [LARGE SCALE GENOMIC DNA]</scope>
    <source>
        <strain evidence="10 11">B18LD</strain>
    </source>
</reference>
<feature type="binding site" evidence="8">
    <location>
        <position position="155"/>
    </location>
    <ligand>
        <name>substrate</name>
    </ligand>
</feature>
<feature type="binding site" evidence="8">
    <location>
        <position position="143"/>
    </location>
    <ligand>
        <name>substrate</name>
    </ligand>
</feature>
<dbReference type="InterPro" id="IPR015947">
    <property type="entry name" value="PUA-like_sf"/>
</dbReference>
<keyword evidence="11" id="KW-1185">Reference proteome</keyword>
<keyword evidence="7 8" id="KW-0067">ATP-binding</keyword>
<evidence type="ECO:0000256" key="3">
    <source>
        <dbReference type="ARBA" id="ARBA00022650"/>
    </source>
</evidence>
<dbReference type="InterPro" id="IPR019797">
    <property type="entry name" value="Glutamate_5-kinase_CS"/>
</dbReference>
<dbReference type="EC" id="2.7.2.11" evidence="8"/>
<keyword evidence="4 8" id="KW-0808">Transferase</keyword>
<dbReference type="InterPro" id="IPR005715">
    <property type="entry name" value="Glu_5kinase/COase_Synthase"/>
</dbReference>
<keyword evidence="6 8" id="KW-0418">Kinase</keyword>
<feature type="domain" description="PUA" evidence="9">
    <location>
        <begin position="283"/>
        <end position="366"/>
    </location>
</feature>
<protein>
    <recommendedName>
        <fullName evidence="8">Glutamate 5-kinase</fullName>
        <ecNumber evidence="8">2.7.2.11</ecNumber>
    </recommendedName>
    <alternativeName>
        <fullName evidence="8">Gamma-glutamyl kinase</fullName>
        <shortName evidence="8">GK</shortName>
    </alternativeName>
</protein>
<dbReference type="GO" id="GO:0005524">
    <property type="term" value="F:ATP binding"/>
    <property type="evidence" value="ECO:0007669"/>
    <property type="project" value="UniProtKB-KW"/>
</dbReference>
<dbReference type="GO" id="GO:0005829">
    <property type="term" value="C:cytosol"/>
    <property type="evidence" value="ECO:0007669"/>
    <property type="project" value="TreeGrafter"/>
</dbReference>
<dbReference type="InterPro" id="IPR041739">
    <property type="entry name" value="G5K_ProB"/>
</dbReference>
<dbReference type="STRING" id="395493.BegalDRAFT_0806"/>
<sequence>MSKQIEIGKTQRWVIKIGSALLTNEGRGLDTVAIENWVQQIVTLCRQGKEVILVSSGAVAEGMKRLGWAERPATLHELQAAAAVGQMGVVQTYETCFKHYGIHTAQVLLTHDDAANRKRYLNARSTLKTLIDLKVISVINENDTVATDEIRFGDNDTLGGLVSNLVEADVLVIMTDQQGLYERDPRLDPNAKLISQGHAGDPILEAMAGSTGGRLGRGGMATKLRAARVAARSGTATWIVSGRIPDVLLKIANGNHLGTLLLPANPPVEARKQWLGAHQKMHGELVLDDGAVNVLRASGKSLLAVGVRQVKGDFMRGDMVACFTLTGEEIARGIVNYNADETIKIMGQTSNRIAEILGYVDEPELIHRDNLILL</sequence>
<keyword evidence="2 8" id="KW-0028">Amino-acid biosynthesis</keyword>
<evidence type="ECO:0000259" key="9">
    <source>
        <dbReference type="SMART" id="SM00359"/>
    </source>
</evidence>
<dbReference type="RefSeq" id="WP_002683914.1">
    <property type="nucleotide sequence ID" value="NZ_JH600070.1"/>
</dbReference>
<comment type="pathway">
    <text evidence="8">Amino-acid biosynthesis; L-proline biosynthesis; L-glutamate 5-semialdehyde from L-glutamate: step 1/2.</text>
</comment>
<dbReference type="HAMAP" id="MF_00456">
    <property type="entry name" value="ProB"/>
    <property type="match status" value="1"/>
</dbReference>
<evidence type="ECO:0000256" key="6">
    <source>
        <dbReference type="ARBA" id="ARBA00022777"/>
    </source>
</evidence>
<dbReference type="Gene3D" id="2.30.130.10">
    <property type="entry name" value="PUA domain"/>
    <property type="match status" value="1"/>
</dbReference>
<dbReference type="HOGENOM" id="CLU_025400_2_0_6"/>
<dbReference type="InterPro" id="IPR036974">
    <property type="entry name" value="PUA_sf"/>
</dbReference>
<dbReference type="CDD" id="cd04242">
    <property type="entry name" value="AAK_G5K_ProB"/>
    <property type="match status" value="1"/>
</dbReference>
<evidence type="ECO:0000256" key="7">
    <source>
        <dbReference type="ARBA" id="ARBA00022840"/>
    </source>
</evidence>
<comment type="similarity">
    <text evidence="8">Belongs to the glutamate 5-kinase family.</text>
</comment>
<feature type="binding site" evidence="8">
    <location>
        <position position="56"/>
    </location>
    <ligand>
        <name>substrate</name>
    </ligand>
</feature>
<dbReference type="NCBIfam" id="TIGR01027">
    <property type="entry name" value="proB"/>
    <property type="match status" value="1"/>
</dbReference>
<evidence type="ECO:0000256" key="5">
    <source>
        <dbReference type="ARBA" id="ARBA00022741"/>
    </source>
</evidence>
<evidence type="ECO:0000256" key="4">
    <source>
        <dbReference type="ARBA" id="ARBA00022679"/>
    </source>
</evidence>
<dbReference type="SMART" id="SM00359">
    <property type="entry name" value="PUA"/>
    <property type="match status" value="1"/>
</dbReference>
<dbReference type="Gene3D" id="3.40.1160.10">
    <property type="entry name" value="Acetylglutamate kinase-like"/>
    <property type="match status" value="2"/>
</dbReference>
<comment type="subcellular location">
    <subcellularLocation>
        <location evidence="8">Cytoplasm</location>
    </subcellularLocation>
</comment>
<dbReference type="PROSITE" id="PS00902">
    <property type="entry name" value="GLUTAMATE_5_KINASE"/>
    <property type="match status" value="1"/>
</dbReference>
<comment type="caution">
    <text evidence="8">Lacks conserved residue(s) required for the propagation of feature annotation.</text>
</comment>
<evidence type="ECO:0000256" key="2">
    <source>
        <dbReference type="ARBA" id="ARBA00022605"/>
    </source>
</evidence>
<dbReference type="PIRSF" id="PIRSF000729">
    <property type="entry name" value="GK"/>
    <property type="match status" value="1"/>
</dbReference>
<evidence type="ECO:0000313" key="10">
    <source>
        <dbReference type="EMBL" id="EIJ41717.1"/>
    </source>
</evidence>
<dbReference type="FunFam" id="3.40.1160.10:FF:000018">
    <property type="entry name" value="Glutamate 5-kinase"/>
    <property type="match status" value="1"/>
</dbReference>
<proteinExistence type="inferred from homology"/>
<gene>
    <name evidence="8" type="primary">proB</name>
    <name evidence="10" type="ORF">BegalDRAFT_0806</name>
</gene>
<dbReference type="InterPro" id="IPR036393">
    <property type="entry name" value="AceGlu_kinase-like_sf"/>
</dbReference>
<dbReference type="EMBL" id="JH600070">
    <property type="protein sequence ID" value="EIJ41717.1"/>
    <property type="molecule type" value="Genomic_DNA"/>
</dbReference>
<dbReference type="PANTHER" id="PTHR43654">
    <property type="entry name" value="GLUTAMATE 5-KINASE"/>
    <property type="match status" value="1"/>
</dbReference>
<dbReference type="CDD" id="cd21157">
    <property type="entry name" value="PUA_G5K"/>
    <property type="match status" value="1"/>
</dbReference>
<feature type="binding site" evidence="8">
    <location>
        <position position="16"/>
    </location>
    <ligand>
        <name>ATP</name>
        <dbReference type="ChEBI" id="CHEBI:30616"/>
    </ligand>
</feature>
<comment type="catalytic activity">
    <reaction evidence="8">
        <text>L-glutamate + ATP = L-glutamyl 5-phosphate + ADP</text>
        <dbReference type="Rhea" id="RHEA:14877"/>
        <dbReference type="ChEBI" id="CHEBI:29985"/>
        <dbReference type="ChEBI" id="CHEBI:30616"/>
        <dbReference type="ChEBI" id="CHEBI:58274"/>
        <dbReference type="ChEBI" id="CHEBI:456216"/>
        <dbReference type="EC" id="2.7.2.11"/>
    </reaction>
</comment>
<dbReference type="InterPro" id="IPR001048">
    <property type="entry name" value="Asp/Glu/Uridylate_kinase"/>
</dbReference>
<dbReference type="GO" id="GO:0003723">
    <property type="term" value="F:RNA binding"/>
    <property type="evidence" value="ECO:0007669"/>
    <property type="project" value="InterPro"/>
</dbReference>
<dbReference type="Proteomes" id="UP000005744">
    <property type="component" value="Unassembled WGS sequence"/>
</dbReference>
<dbReference type="eggNOG" id="COG0263">
    <property type="taxonomic scope" value="Bacteria"/>
</dbReference>
<dbReference type="InterPro" id="IPR001057">
    <property type="entry name" value="Glu/AcGlu_kinase"/>
</dbReference>
<dbReference type="Pfam" id="PF01472">
    <property type="entry name" value="PUA"/>
    <property type="match status" value="1"/>
</dbReference>